<dbReference type="InterPro" id="IPR013087">
    <property type="entry name" value="Znf_C2H2_type"/>
</dbReference>
<reference evidence="4" key="1">
    <citation type="journal article" date="2019" name="bioRxiv">
        <title>The Genome of the Zebra Mussel, Dreissena polymorpha: A Resource for Invasive Species Research.</title>
        <authorList>
            <person name="McCartney M.A."/>
            <person name="Auch B."/>
            <person name="Kono T."/>
            <person name="Mallez S."/>
            <person name="Zhang Y."/>
            <person name="Obille A."/>
            <person name="Becker A."/>
            <person name="Abrahante J.E."/>
            <person name="Garbe J."/>
            <person name="Badalamenti J.P."/>
            <person name="Herman A."/>
            <person name="Mangelson H."/>
            <person name="Liachko I."/>
            <person name="Sullivan S."/>
            <person name="Sone E.D."/>
            <person name="Koren S."/>
            <person name="Silverstein K.A.T."/>
            <person name="Beckman K.B."/>
            <person name="Gohl D.M."/>
        </authorList>
    </citation>
    <scope>NUCLEOTIDE SEQUENCE</scope>
    <source>
        <strain evidence="4">Duluth1</strain>
        <tissue evidence="4">Whole animal</tissue>
    </source>
</reference>
<organism evidence="4 5">
    <name type="scientific">Dreissena polymorpha</name>
    <name type="common">Zebra mussel</name>
    <name type="synonym">Mytilus polymorpha</name>
    <dbReference type="NCBI Taxonomy" id="45954"/>
    <lineage>
        <taxon>Eukaryota</taxon>
        <taxon>Metazoa</taxon>
        <taxon>Spiralia</taxon>
        <taxon>Lophotrochozoa</taxon>
        <taxon>Mollusca</taxon>
        <taxon>Bivalvia</taxon>
        <taxon>Autobranchia</taxon>
        <taxon>Heteroconchia</taxon>
        <taxon>Euheterodonta</taxon>
        <taxon>Imparidentia</taxon>
        <taxon>Neoheterodontei</taxon>
        <taxon>Myida</taxon>
        <taxon>Dreissenoidea</taxon>
        <taxon>Dreissenidae</taxon>
        <taxon>Dreissena</taxon>
    </lineage>
</organism>
<protein>
    <recommendedName>
        <fullName evidence="3">C2H2-type domain-containing protein</fullName>
    </recommendedName>
</protein>
<dbReference type="Proteomes" id="UP000828390">
    <property type="component" value="Unassembled WGS sequence"/>
</dbReference>
<keyword evidence="1" id="KW-0479">Metal-binding</keyword>
<dbReference type="Gene3D" id="3.30.160.60">
    <property type="entry name" value="Classic Zinc Finger"/>
    <property type="match status" value="1"/>
</dbReference>
<dbReference type="AlphaFoldDB" id="A0A9D4EAR5"/>
<name>A0A9D4EAR5_DREPO</name>
<comment type="caution">
    <text evidence="4">The sequence shown here is derived from an EMBL/GenBank/DDBJ whole genome shotgun (WGS) entry which is preliminary data.</text>
</comment>
<evidence type="ECO:0000313" key="5">
    <source>
        <dbReference type="Proteomes" id="UP000828390"/>
    </source>
</evidence>
<evidence type="ECO:0000313" key="4">
    <source>
        <dbReference type="EMBL" id="KAH3775873.1"/>
    </source>
</evidence>
<dbReference type="PROSITE" id="PS50157">
    <property type="entry name" value="ZINC_FINGER_C2H2_2"/>
    <property type="match status" value="1"/>
</dbReference>
<feature type="domain" description="C2H2-type" evidence="3">
    <location>
        <begin position="11"/>
        <end position="38"/>
    </location>
</feature>
<evidence type="ECO:0000259" key="3">
    <source>
        <dbReference type="PROSITE" id="PS50157"/>
    </source>
</evidence>
<proteinExistence type="predicted"/>
<evidence type="ECO:0000256" key="1">
    <source>
        <dbReference type="PROSITE-ProRule" id="PRU00042"/>
    </source>
</evidence>
<evidence type="ECO:0000256" key="2">
    <source>
        <dbReference type="SAM" id="MobiDB-lite"/>
    </source>
</evidence>
<feature type="compositionally biased region" description="Basic and acidic residues" evidence="2">
    <location>
        <begin position="40"/>
        <end position="49"/>
    </location>
</feature>
<gene>
    <name evidence="4" type="ORF">DPMN_177283</name>
</gene>
<sequence length="114" mass="12875">MKTEHDSSEVFSCQICDLEFPSMAALMSHQNAHKPKTARSKHDANDGRHVSRKRRCVFNVPLTEKVTQAETRRSSVNTALQSASDQSRWRFTLSMRIQPLVLITTDARSVSSIS</sequence>
<feature type="region of interest" description="Disordered" evidence="2">
    <location>
        <begin position="29"/>
        <end position="50"/>
    </location>
</feature>
<reference evidence="4" key="2">
    <citation type="submission" date="2020-11" db="EMBL/GenBank/DDBJ databases">
        <authorList>
            <person name="McCartney M.A."/>
            <person name="Auch B."/>
            <person name="Kono T."/>
            <person name="Mallez S."/>
            <person name="Becker A."/>
            <person name="Gohl D.M."/>
            <person name="Silverstein K.A.T."/>
            <person name="Koren S."/>
            <person name="Bechman K.B."/>
            <person name="Herman A."/>
            <person name="Abrahante J.E."/>
            <person name="Garbe J."/>
        </authorList>
    </citation>
    <scope>NUCLEOTIDE SEQUENCE</scope>
    <source>
        <strain evidence="4">Duluth1</strain>
        <tissue evidence="4">Whole animal</tissue>
    </source>
</reference>
<dbReference type="EMBL" id="JAIWYP010000009">
    <property type="protein sequence ID" value="KAH3775873.1"/>
    <property type="molecule type" value="Genomic_DNA"/>
</dbReference>
<keyword evidence="5" id="KW-1185">Reference proteome</keyword>
<keyword evidence="1" id="KW-0863">Zinc-finger</keyword>
<keyword evidence="1" id="KW-0862">Zinc</keyword>
<dbReference type="GO" id="GO:0008270">
    <property type="term" value="F:zinc ion binding"/>
    <property type="evidence" value="ECO:0007669"/>
    <property type="project" value="UniProtKB-KW"/>
</dbReference>
<accession>A0A9D4EAR5</accession>
<dbReference type="PROSITE" id="PS00028">
    <property type="entry name" value="ZINC_FINGER_C2H2_1"/>
    <property type="match status" value="1"/>
</dbReference>